<keyword evidence="3" id="KW-1185">Reference proteome</keyword>
<dbReference type="PROSITE" id="PS51257">
    <property type="entry name" value="PROKAR_LIPOPROTEIN"/>
    <property type="match status" value="1"/>
</dbReference>
<sequence length="138" mass="15066">MKHVTFTFFVLLSSIFLAAVSCQDHEIAPQPPTLKTIEFQSISSPRTIIFKLELTNSDGVPIKEYGILMQPLNLPLPVIDPLYGDSGVTKILFDNPASAGLNSKQVPNPEIPVSFYRAFAVLESGAIVYGNTISDVNQ</sequence>
<dbReference type="RefSeq" id="WP_244823154.1">
    <property type="nucleotide sequence ID" value="NZ_CP112998.1"/>
</dbReference>
<evidence type="ECO:0000313" key="2">
    <source>
        <dbReference type="EMBL" id="WAC15202.1"/>
    </source>
</evidence>
<feature type="signal peptide" evidence="1">
    <location>
        <begin position="1"/>
        <end position="18"/>
    </location>
</feature>
<proteinExistence type="predicted"/>
<dbReference type="KEGG" id="dpf:ON006_14785"/>
<name>A0A9E8NHP2_9BACT</name>
<reference evidence="2" key="1">
    <citation type="submission" date="2022-11" db="EMBL/GenBank/DDBJ databases">
        <title>Dyadobacter pollutisoli sp. nov., isolated from plastic dumped soil.</title>
        <authorList>
            <person name="Kim J.M."/>
            <person name="Kim K.R."/>
            <person name="Lee J.K."/>
            <person name="Hao L."/>
            <person name="Jeon C.O."/>
        </authorList>
    </citation>
    <scope>NUCLEOTIDE SEQUENCE</scope>
    <source>
        <strain evidence="2">U1</strain>
    </source>
</reference>
<evidence type="ECO:0000256" key="1">
    <source>
        <dbReference type="SAM" id="SignalP"/>
    </source>
</evidence>
<gene>
    <name evidence="2" type="ORF">ON006_14785</name>
</gene>
<dbReference type="EMBL" id="CP112998">
    <property type="protein sequence ID" value="WAC15202.1"/>
    <property type="molecule type" value="Genomic_DNA"/>
</dbReference>
<organism evidence="2 3">
    <name type="scientific">Dyadobacter pollutisoli</name>
    <dbReference type="NCBI Taxonomy" id="2910158"/>
    <lineage>
        <taxon>Bacteria</taxon>
        <taxon>Pseudomonadati</taxon>
        <taxon>Bacteroidota</taxon>
        <taxon>Cytophagia</taxon>
        <taxon>Cytophagales</taxon>
        <taxon>Spirosomataceae</taxon>
        <taxon>Dyadobacter</taxon>
    </lineage>
</organism>
<dbReference type="Proteomes" id="UP001164653">
    <property type="component" value="Chromosome"/>
</dbReference>
<dbReference type="AlphaFoldDB" id="A0A9E8NHP2"/>
<keyword evidence="1" id="KW-0732">Signal</keyword>
<evidence type="ECO:0000313" key="3">
    <source>
        <dbReference type="Proteomes" id="UP001164653"/>
    </source>
</evidence>
<feature type="chain" id="PRO_5038673334" evidence="1">
    <location>
        <begin position="19"/>
        <end position="138"/>
    </location>
</feature>
<accession>A0A9E8NHP2</accession>
<protein>
    <submittedName>
        <fullName evidence="2">Uncharacterized protein</fullName>
    </submittedName>
</protein>